<keyword evidence="5" id="KW-0547">Nucleotide-binding</keyword>
<dbReference type="Gene3D" id="3.40.50.300">
    <property type="entry name" value="P-loop containing nucleotide triphosphate hydrolases"/>
    <property type="match status" value="1"/>
</dbReference>
<name>A0AAW0W2L6_CHEQU</name>
<reference evidence="10 11" key="1">
    <citation type="journal article" date="2024" name="BMC Genomics">
        <title>Genome assembly of redclaw crayfish (Cherax quadricarinatus) provides insights into its immune adaptation and hypoxia tolerance.</title>
        <authorList>
            <person name="Liu Z."/>
            <person name="Zheng J."/>
            <person name="Li H."/>
            <person name="Fang K."/>
            <person name="Wang S."/>
            <person name="He J."/>
            <person name="Zhou D."/>
            <person name="Weng S."/>
            <person name="Chi M."/>
            <person name="Gu Z."/>
            <person name="He J."/>
            <person name="Li F."/>
            <person name="Wang M."/>
        </authorList>
    </citation>
    <scope>NUCLEOTIDE SEQUENCE [LARGE SCALE GENOMIC DNA]</scope>
    <source>
        <strain evidence="10">ZL_2023a</strain>
    </source>
</reference>
<accession>A0AAW0W2L6</accession>
<dbReference type="SMART" id="SM00173">
    <property type="entry name" value="RAS"/>
    <property type="match status" value="1"/>
</dbReference>
<dbReference type="PANTHER" id="PTHR24072">
    <property type="entry name" value="RHO FAMILY GTPASE"/>
    <property type="match status" value="1"/>
</dbReference>
<keyword evidence="3" id="KW-1003">Cell membrane</keyword>
<protein>
    <submittedName>
        <fullName evidence="10">Uncharacterized protein</fullName>
    </submittedName>
</protein>
<dbReference type="EMBL" id="JARKIK010000091">
    <property type="protein sequence ID" value="KAK8723095.1"/>
    <property type="molecule type" value="Genomic_DNA"/>
</dbReference>
<evidence type="ECO:0000256" key="3">
    <source>
        <dbReference type="ARBA" id="ARBA00022475"/>
    </source>
</evidence>
<keyword evidence="11" id="KW-1185">Reference proteome</keyword>
<evidence type="ECO:0000256" key="4">
    <source>
        <dbReference type="ARBA" id="ARBA00022481"/>
    </source>
</evidence>
<keyword evidence="4" id="KW-0488">Methylation</keyword>
<keyword evidence="7" id="KW-0472">Membrane</keyword>
<dbReference type="GO" id="GO:0035099">
    <property type="term" value="P:hemocyte migration"/>
    <property type="evidence" value="ECO:0007669"/>
    <property type="project" value="UniProtKB-ARBA"/>
</dbReference>
<dbReference type="InterPro" id="IPR027417">
    <property type="entry name" value="P-loop_NTPase"/>
</dbReference>
<dbReference type="GO" id="GO:0035006">
    <property type="term" value="P:melanization defense response"/>
    <property type="evidence" value="ECO:0007669"/>
    <property type="project" value="UniProtKB-ARBA"/>
</dbReference>
<dbReference type="Pfam" id="PF00071">
    <property type="entry name" value="Ras"/>
    <property type="match status" value="1"/>
</dbReference>
<keyword evidence="9" id="KW-0636">Prenylation</keyword>
<dbReference type="GO" id="GO:0022412">
    <property type="term" value="P:cellular process involved in reproduction in multicellular organism"/>
    <property type="evidence" value="ECO:0007669"/>
    <property type="project" value="UniProtKB-ARBA"/>
</dbReference>
<dbReference type="GO" id="GO:0005525">
    <property type="term" value="F:GTP binding"/>
    <property type="evidence" value="ECO:0007669"/>
    <property type="project" value="UniProtKB-KW"/>
</dbReference>
<dbReference type="GO" id="GO:0003006">
    <property type="term" value="P:developmental process involved in reproduction"/>
    <property type="evidence" value="ECO:0007669"/>
    <property type="project" value="UniProtKB-ARBA"/>
</dbReference>
<dbReference type="PROSITE" id="PS51419">
    <property type="entry name" value="RAB"/>
    <property type="match status" value="1"/>
</dbReference>
<dbReference type="NCBIfam" id="TIGR00231">
    <property type="entry name" value="small_GTP"/>
    <property type="match status" value="1"/>
</dbReference>
<comment type="similarity">
    <text evidence="2">Belongs to the small GTPase superfamily. Rho family.</text>
</comment>
<evidence type="ECO:0000256" key="1">
    <source>
        <dbReference type="ARBA" id="ARBA00004342"/>
    </source>
</evidence>
<dbReference type="Proteomes" id="UP001445076">
    <property type="component" value="Unassembled WGS sequence"/>
</dbReference>
<dbReference type="PRINTS" id="PR00449">
    <property type="entry name" value="RASTRNSFRMNG"/>
</dbReference>
<evidence type="ECO:0000313" key="10">
    <source>
        <dbReference type="EMBL" id="KAK8723095.1"/>
    </source>
</evidence>
<comment type="subcellular location">
    <subcellularLocation>
        <location evidence="1">Cell membrane</location>
        <topology evidence="1">Lipid-anchor</topology>
        <orientation evidence="1">Cytoplasmic side</orientation>
    </subcellularLocation>
</comment>
<organism evidence="10 11">
    <name type="scientific">Cherax quadricarinatus</name>
    <name type="common">Australian red claw crayfish</name>
    <dbReference type="NCBI Taxonomy" id="27406"/>
    <lineage>
        <taxon>Eukaryota</taxon>
        <taxon>Metazoa</taxon>
        <taxon>Ecdysozoa</taxon>
        <taxon>Arthropoda</taxon>
        <taxon>Crustacea</taxon>
        <taxon>Multicrustacea</taxon>
        <taxon>Malacostraca</taxon>
        <taxon>Eumalacostraca</taxon>
        <taxon>Eucarida</taxon>
        <taxon>Decapoda</taxon>
        <taxon>Pleocyemata</taxon>
        <taxon>Astacidea</taxon>
        <taxon>Parastacoidea</taxon>
        <taxon>Parastacidae</taxon>
        <taxon>Cherax</taxon>
    </lineage>
</organism>
<dbReference type="FunFam" id="3.40.50.300:FF:000983">
    <property type="entry name" value="Rho family GTPase"/>
    <property type="match status" value="1"/>
</dbReference>
<dbReference type="SMART" id="SM00175">
    <property type="entry name" value="RAB"/>
    <property type="match status" value="1"/>
</dbReference>
<evidence type="ECO:0000256" key="9">
    <source>
        <dbReference type="ARBA" id="ARBA00023289"/>
    </source>
</evidence>
<keyword evidence="8" id="KW-0449">Lipoprotein</keyword>
<evidence type="ECO:0000313" key="11">
    <source>
        <dbReference type="Proteomes" id="UP001445076"/>
    </source>
</evidence>
<dbReference type="GO" id="GO:0003924">
    <property type="term" value="F:GTPase activity"/>
    <property type="evidence" value="ECO:0007669"/>
    <property type="project" value="InterPro"/>
</dbReference>
<dbReference type="SMART" id="SM00174">
    <property type="entry name" value="RHO"/>
    <property type="match status" value="1"/>
</dbReference>
<dbReference type="PROSITE" id="PS51420">
    <property type="entry name" value="RHO"/>
    <property type="match status" value="1"/>
</dbReference>
<comment type="caution">
    <text evidence="10">The sequence shown here is derived from an EMBL/GenBank/DDBJ whole genome shotgun (WGS) entry which is preliminary data.</text>
</comment>
<dbReference type="GO" id="GO:0001667">
    <property type="term" value="P:ameboidal-type cell migration"/>
    <property type="evidence" value="ECO:0007669"/>
    <property type="project" value="UniProtKB-ARBA"/>
</dbReference>
<dbReference type="PROSITE" id="PS51421">
    <property type="entry name" value="RAS"/>
    <property type="match status" value="1"/>
</dbReference>
<dbReference type="CDD" id="cd00157">
    <property type="entry name" value="Rho"/>
    <property type="match status" value="1"/>
</dbReference>
<evidence type="ECO:0000256" key="8">
    <source>
        <dbReference type="ARBA" id="ARBA00023288"/>
    </source>
</evidence>
<dbReference type="SUPFAM" id="SSF52540">
    <property type="entry name" value="P-loop containing nucleoside triphosphate hydrolases"/>
    <property type="match status" value="1"/>
</dbReference>
<sequence>MSKGRTLKIVAVGDGAVGKTCLLIAYTQGTFNNDYVPTVFDNYAGTITVDEKDYSYNLWDTAGQEGFDKCRVLSYTQTNAFLVCFDLVNRTSYENVKTVWVPEIRKECGRDIPAILVGTKLDLRDVTDSKLIVTKAEGKKLADSLKMHGYVECSAKKIINCDAVMKAAVRACTQASKPGGHTCKIL</sequence>
<dbReference type="InterPro" id="IPR003578">
    <property type="entry name" value="Small_GTPase_Rho"/>
</dbReference>
<dbReference type="GO" id="GO:0007264">
    <property type="term" value="P:small GTPase-mediated signal transduction"/>
    <property type="evidence" value="ECO:0007669"/>
    <property type="project" value="InterPro"/>
</dbReference>
<evidence type="ECO:0000256" key="5">
    <source>
        <dbReference type="ARBA" id="ARBA00022741"/>
    </source>
</evidence>
<evidence type="ECO:0000256" key="7">
    <source>
        <dbReference type="ARBA" id="ARBA00023136"/>
    </source>
</evidence>
<evidence type="ECO:0000256" key="6">
    <source>
        <dbReference type="ARBA" id="ARBA00023134"/>
    </source>
</evidence>
<dbReference type="InterPro" id="IPR001806">
    <property type="entry name" value="Small_GTPase"/>
</dbReference>
<gene>
    <name evidence="10" type="ORF">OTU49_011842</name>
</gene>
<dbReference type="InterPro" id="IPR005225">
    <property type="entry name" value="Small_GTP-bd"/>
</dbReference>
<proteinExistence type="inferred from homology"/>
<dbReference type="AlphaFoldDB" id="A0AAW0W2L6"/>
<keyword evidence="6" id="KW-0342">GTP-binding</keyword>
<dbReference type="GO" id="GO:0005886">
    <property type="term" value="C:plasma membrane"/>
    <property type="evidence" value="ECO:0007669"/>
    <property type="project" value="UniProtKB-SubCell"/>
</dbReference>
<evidence type="ECO:0000256" key="2">
    <source>
        <dbReference type="ARBA" id="ARBA00010142"/>
    </source>
</evidence>